<feature type="transmembrane region" description="Helical" evidence="6">
    <location>
        <begin position="120"/>
        <end position="140"/>
    </location>
</feature>
<dbReference type="PANTHER" id="PTHR30250">
    <property type="entry name" value="PST FAMILY PREDICTED COLANIC ACID TRANSPORTER"/>
    <property type="match status" value="1"/>
</dbReference>
<keyword evidence="2" id="KW-1003">Cell membrane</keyword>
<evidence type="ECO:0000256" key="5">
    <source>
        <dbReference type="ARBA" id="ARBA00023136"/>
    </source>
</evidence>
<comment type="subcellular location">
    <subcellularLocation>
        <location evidence="1">Cell membrane</location>
        <topology evidence="1">Multi-pass membrane protein</topology>
    </subcellularLocation>
</comment>
<feature type="transmembrane region" description="Helical" evidence="6">
    <location>
        <begin position="331"/>
        <end position="352"/>
    </location>
</feature>
<evidence type="ECO:0000256" key="6">
    <source>
        <dbReference type="SAM" id="Phobius"/>
    </source>
</evidence>
<feature type="transmembrane region" description="Helical" evidence="6">
    <location>
        <begin position="179"/>
        <end position="196"/>
    </location>
</feature>
<feature type="transmembrane region" description="Helical" evidence="6">
    <location>
        <begin position="96"/>
        <end position="114"/>
    </location>
</feature>
<keyword evidence="5 6" id="KW-0472">Membrane</keyword>
<organism evidence="7 8">
    <name type="scientific">Cruoricaptor ignavus</name>
    <dbReference type="NCBI Taxonomy" id="1118202"/>
    <lineage>
        <taxon>Bacteria</taxon>
        <taxon>Pseudomonadati</taxon>
        <taxon>Bacteroidota</taxon>
        <taxon>Flavobacteriia</taxon>
        <taxon>Flavobacteriales</taxon>
        <taxon>Weeksellaceae</taxon>
        <taxon>Cruoricaptor</taxon>
    </lineage>
</organism>
<evidence type="ECO:0000313" key="7">
    <source>
        <dbReference type="EMBL" id="SHI38803.1"/>
    </source>
</evidence>
<feature type="transmembrane region" description="Helical" evidence="6">
    <location>
        <begin position="20"/>
        <end position="40"/>
    </location>
</feature>
<dbReference type="RefSeq" id="WP_073177763.1">
    <property type="nucleotide sequence ID" value="NZ_FQYI01000001.1"/>
</dbReference>
<dbReference type="EMBL" id="FQYI01000001">
    <property type="protein sequence ID" value="SHI38803.1"/>
    <property type="molecule type" value="Genomic_DNA"/>
</dbReference>
<sequence length="421" mass="47210">MKSLWHFLRSFLRGNGQWVFLAFAVAKLTSFFTNVLLIRFLTKEDFGLLSIAPAFFTVFAPFAGLGYPNALLRYGLLAESEEDQGRISADLFRRGFFSQVILSVLFFLCSLFYIDRYEGIIPIFTAFAVRLLGLFVFTHIQCELRVRRGNAAYARFTLTNALLQFAIVVAAAYAGGLRGYLIAFAFAPFLSLFWKRGRYFSLMEATKVFSIREMRSFSLHTGITNALSELLYSADILMISFLMNEQAVAEYRTAILIPSNIIFLAQSFLQADYPELVKKHADRAFVRNYILQFYKLFLPVSAVLILVLFIWDEEIIRIFFGETYTGTAGAFRVLTVAFAISMLIKVLANYLLAASGFVRVNTATGVLSVLVLVCAGAVLVPPLGILGMAWAMLIALLVAGAVGFALYFSKINFSRSRIFTK</sequence>
<feature type="transmembrane region" description="Helical" evidence="6">
    <location>
        <begin position="293"/>
        <end position="311"/>
    </location>
</feature>
<dbReference type="Pfam" id="PF01943">
    <property type="entry name" value="Polysacc_synt"/>
    <property type="match status" value="1"/>
</dbReference>
<reference evidence="7 8" key="1">
    <citation type="submission" date="2016-11" db="EMBL/GenBank/DDBJ databases">
        <authorList>
            <person name="Jaros S."/>
            <person name="Januszkiewicz K."/>
            <person name="Wedrychowicz H."/>
        </authorList>
    </citation>
    <scope>NUCLEOTIDE SEQUENCE [LARGE SCALE GENOMIC DNA]</scope>
    <source>
        <strain evidence="7 8">DSM 25479</strain>
    </source>
</reference>
<gene>
    <name evidence="7" type="ORF">SAMN05443429_101383</name>
</gene>
<accession>A0A1M6ARH7</accession>
<feature type="transmembrane region" description="Helical" evidence="6">
    <location>
        <begin position="389"/>
        <end position="408"/>
    </location>
</feature>
<dbReference type="PANTHER" id="PTHR30250:SF11">
    <property type="entry name" value="O-ANTIGEN TRANSPORTER-RELATED"/>
    <property type="match status" value="1"/>
</dbReference>
<keyword evidence="4 6" id="KW-1133">Transmembrane helix</keyword>
<feature type="transmembrane region" description="Helical" evidence="6">
    <location>
        <begin position="364"/>
        <end position="383"/>
    </location>
</feature>
<protein>
    <submittedName>
        <fullName evidence="7">Membrane protein involved in the export of O-antigen and teichoic acid</fullName>
    </submittedName>
</protein>
<dbReference type="InterPro" id="IPR050833">
    <property type="entry name" value="Poly_Biosynth_Transport"/>
</dbReference>
<evidence type="ECO:0000256" key="2">
    <source>
        <dbReference type="ARBA" id="ARBA00022475"/>
    </source>
</evidence>
<name>A0A1M6ARH7_9FLAO</name>
<dbReference type="Proteomes" id="UP000184335">
    <property type="component" value="Unassembled WGS sequence"/>
</dbReference>
<evidence type="ECO:0000256" key="3">
    <source>
        <dbReference type="ARBA" id="ARBA00022692"/>
    </source>
</evidence>
<dbReference type="GO" id="GO:0005886">
    <property type="term" value="C:plasma membrane"/>
    <property type="evidence" value="ECO:0007669"/>
    <property type="project" value="UniProtKB-SubCell"/>
</dbReference>
<feature type="transmembrane region" description="Helical" evidence="6">
    <location>
        <begin position="152"/>
        <end position="173"/>
    </location>
</feature>
<proteinExistence type="predicted"/>
<dbReference type="InterPro" id="IPR002797">
    <property type="entry name" value="Polysacc_synth"/>
</dbReference>
<evidence type="ECO:0000256" key="4">
    <source>
        <dbReference type="ARBA" id="ARBA00022989"/>
    </source>
</evidence>
<keyword evidence="8" id="KW-1185">Reference proteome</keyword>
<evidence type="ECO:0000313" key="8">
    <source>
        <dbReference type="Proteomes" id="UP000184335"/>
    </source>
</evidence>
<dbReference type="OrthoDB" id="1186186at2"/>
<feature type="transmembrane region" description="Helical" evidence="6">
    <location>
        <begin position="46"/>
        <end position="67"/>
    </location>
</feature>
<evidence type="ECO:0000256" key="1">
    <source>
        <dbReference type="ARBA" id="ARBA00004651"/>
    </source>
</evidence>
<keyword evidence="3 6" id="KW-0812">Transmembrane</keyword>
<dbReference type="STRING" id="1118202.SAMN05443429_101383"/>
<dbReference type="AlphaFoldDB" id="A0A1M6ARH7"/>